<dbReference type="CDD" id="cd01949">
    <property type="entry name" value="GGDEF"/>
    <property type="match status" value="1"/>
</dbReference>
<dbReference type="EMBL" id="REFJ01000003">
    <property type="protein sequence ID" value="RMA80145.1"/>
    <property type="molecule type" value="Genomic_DNA"/>
</dbReference>
<evidence type="ECO:0000256" key="2">
    <source>
        <dbReference type="ARBA" id="ARBA00012528"/>
    </source>
</evidence>
<dbReference type="PROSITE" id="PS50887">
    <property type="entry name" value="GGDEF"/>
    <property type="match status" value="1"/>
</dbReference>
<feature type="transmembrane region" description="Helical" evidence="4">
    <location>
        <begin position="109"/>
        <end position="127"/>
    </location>
</feature>
<proteinExistence type="predicted"/>
<feature type="transmembrane region" description="Helical" evidence="4">
    <location>
        <begin position="37"/>
        <end position="59"/>
    </location>
</feature>
<evidence type="ECO:0000313" key="6">
    <source>
        <dbReference type="EMBL" id="RMA80145.1"/>
    </source>
</evidence>
<dbReference type="Pfam" id="PF00990">
    <property type="entry name" value="GGDEF"/>
    <property type="match status" value="1"/>
</dbReference>
<sequence>MNTAAVVLYIFLFLSMCVSAAGVWLARDGSRDSRGTVLCTMSYVVLALAALLATLSYIMPPPVVFFSLDILGLIDYLRALLMPSAAALFYLGLRVHVERPNDDFPREQIFFAAIFFTVSYGFFTSQPEGWPTIVVNFWIGVSAMLCIRLIVTGRRLTVADKFMNGALALLLTFSWLQVVWGFSDLHRDPTTPIDIFLLVGATNCVLAIAIALIVRINHRVVRRLRSQAATDSLTGALTRRAFTEQGEFAISLCKRQKVPCTVAYIDIDNFKRLNDDFGHQIGDRVLYSFCEELKSTIRSVDVLGRLGGDEFVIIFPSATIGDVDRCINRVREQLDRNVITEFLQFSCGIVDALSAEIDLDEVVSRADQALYQAKSSGRHRNFIWRPT</sequence>
<keyword evidence="4" id="KW-1133">Transmembrane helix</keyword>
<gene>
    <name evidence="6" type="ORF">DFR27_1508</name>
</gene>
<dbReference type="InterPro" id="IPR029787">
    <property type="entry name" value="Nucleotide_cyclase"/>
</dbReference>
<comment type="catalytic activity">
    <reaction evidence="3">
        <text>2 GTP = 3',3'-c-di-GMP + 2 diphosphate</text>
        <dbReference type="Rhea" id="RHEA:24898"/>
        <dbReference type="ChEBI" id="CHEBI:33019"/>
        <dbReference type="ChEBI" id="CHEBI:37565"/>
        <dbReference type="ChEBI" id="CHEBI:58805"/>
        <dbReference type="EC" id="2.7.7.65"/>
    </reaction>
</comment>
<feature type="transmembrane region" description="Helical" evidence="4">
    <location>
        <begin position="195"/>
        <end position="216"/>
    </location>
</feature>
<keyword evidence="4" id="KW-0812">Transmembrane</keyword>
<dbReference type="OrthoDB" id="9812260at2"/>
<keyword evidence="4" id="KW-0472">Membrane</keyword>
<evidence type="ECO:0000256" key="3">
    <source>
        <dbReference type="ARBA" id="ARBA00034247"/>
    </source>
</evidence>
<name>A0A3M0ACH1_9GAMM</name>
<dbReference type="PANTHER" id="PTHR45138">
    <property type="entry name" value="REGULATORY COMPONENTS OF SENSORY TRANSDUCTION SYSTEM"/>
    <property type="match status" value="1"/>
</dbReference>
<feature type="transmembrane region" description="Helical" evidence="4">
    <location>
        <begin position="133"/>
        <end position="151"/>
    </location>
</feature>
<dbReference type="SUPFAM" id="SSF55073">
    <property type="entry name" value="Nucleotide cyclase"/>
    <property type="match status" value="1"/>
</dbReference>
<dbReference type="Proteomes" id="UP000267187">
    <property type="component" value="Unassembled WGS sequence"/>
</dbReference>
<feature type="domain" description="GGDEF" evidence="5">
    <location>
        <begin position="258"/>
        <end position="386"/>
    </location>
</feature>
<dbReference type="InterPro" id="IPR050469">
    <property type="entry name" value="Diguanylate_Cyclase"/>
</dbReference>
<dbReference type="InterPro" id="IPR043128">
    <property type="entry name" value="Rev_trsase/Diguanyl_cyclase"/>
</dbReference>
<dbReference type="FunFam" id="3.30.70.270:FF:000001">
    <property type="entry name" value="Diguanylate cyclase domain protein"/>
    <property type="match status" value="1"/>
</dbReference>
<keyword evidence="7" id="KW-1185">Reference proteome</keyword>
<dbReference type="RefSeq" id="WP_121876826.1">
    <property type="nucleotide sequence ID" value="NZ_REFJ01000003.1"/>
</dbReference>
<evidence type="ECO:0000313" key="7">
    <source>
        <dbReference type="Proteomes" id="UP000267187"/>
    </source>
</evidence>
<comment type="cofactor">
    <cofactor evidence="1">
        <name>Mg(2+)</name>
        <dbReference type="ChEBI" id="CHEBI:18420"/>
    </cofactor>
</comment>
<dbReference type="GO" id="GO:0052621">
    <property type="term" value="F:diguanylate cyclase activity"/>
    <property type="evidence" value="ECO:0007669"/>
    <property type="project" value="UniProtKB-EC"/>
</dbReference>
<accession>A0A3M0ACH1</accession>
<dbReference type="AlphaFoldDB" id="A0A3M0ACH1"/>
<evidence type="ECO:0000259" key="5">
    <source>
        <dbReference type="PROSITE" id="PS50887"/>
    </source>
</evidence>
<dbReference type="PANTHER" id="PTHR45138:SF9">
    <property type="entry name" value="DIGUANYLATE CYCLASE DGCM-RELATED"/>
    <property type="match status" value="1"/>
</dbReference>
<organism evidence="6 7">
    <name type="scientific">Umboniibacter marinipuniceus</name>
    <dbReference type="NCBI Taxonomy" id="569599"/>
    <lineage>
        <taxon>Bacteria</taxon>
        <taxon>Pseudomonadati</taxon>
        <taxon>Pseudomonadota</taxon>
        <taxon>Gammaproteobacteria</taxon>
        <taxon>Cellvibrionales</taxon>
        <taxon>Cellvibrionaceae</taxon>
        <taxon>Umboniibacter</taxon>
    </lineage>
</organism>
<dbReference type="InterPro" id="IPR000160">
    <property type="entry name" value="GGDEF_dom"/>
</dbReference>
<dbReference type="NCBIfam" id="TIGR00254">
    <property type="entry name" value="GGDEF"/>
    <property type="match status" value="1"/>
</dbReference>
<comment type="caution">
    <text evidence="6">The sequence shown here is derived from an EMBL/GenBank/DDBJ whole genome shotgun (WGS) entry which is preliminary data.</text>
</comment>
<evidence type="ECO:0000256" key="4">
    <source>
        <dbReference type="SAM" id="Phobius"/>
    </source>
</evidence>
<feature type="transmembrane region" description="Helical" evidence="4">
    <location>
        <begin position="79"/>
        <end position="97"/>
    </location>
</feature>
<feature type="transmembrane region" description="Helical" evidence="4">
    <location>
        <begin position="6"/>
        <end position="25"/>
    </location>
</feature>
<protein>
    <recommendedName>
        <fullName evidence="2">diguanylate cyclase</fullName>
        <ecNumber evidence="2">2.7.7.65</ecNumber>
    </recommendedName>
</protein>
<dbReference type="Gene3D" id="3.30.70.270">
    <property type="match status" value="1"/>
</dbReference>
<reference evidence="6 7" key="1">
    <citation type="submission" date="2018-10" db="EMBL/GenBank/DDBJ databases">
        <title>Genomic Encyclopedia of Type Strains, Phase IV (KMG-IV): sequencing the most valuable type-strain genomes for metagenomic binning, comparative biology and taxonomic classification.</title>
        <authorList>
            <person name="Goeker M."/>
        </authorList>
    </citation>
    <scope>NUCLEOTIDE SEQUENCE [LARGE SCALE GENOMIC DNA]</scope>
    <source>
        <strain evidence="6 7">DSM 25080</strain>
    </source>
</reference>
<feature type="transmembrane region" description="Helical" evidence="4">
    <location>
        <begin position="163"/>
        <end position="183"/>
    </location>
</feature>
<dbReference type="SMART" id="SM00267">
    <property type="entry name" value="GGDEF"/>
    <property type="match status" value="1"/>
</dbReference>
<dbReference type="EC" id="2.7.7.65" evidence="2"/>
<evidence type="ECO:0000256" key="1">
    <source>
        <dbReference type="ARBA" id="ARBA00001946"/>
    </source>
</evidence>